<evidence type="ECO:0000256" key="3">
    <source>
        <dbReference type="ARBA" id="ARBA00023125"/>
    </source>
</evidence>
<dbReference type="GO" id="GO:0009307">
    <property type="term" value="P:DNA restriction-modification system"/>
    <property type="evidence" value="ECO:0007669"/>
    <property type="project" value="UniProtKB-KW"/>
</dbReference>
<dbReference type="InterPro" id="IPR044946">
    <property type="entry name" value="Restrct_endonuc_typeI_TRD_sf"/>
</dbReference>
<dbReference type="Gene3D" id="3.90.220.20">
    <property type="entry name" value="DNA methylase specificity domains"/>
    <property type="match status" value="1"/>
</dbReference>
<keyword evidence="6" id="KW-1185">Reference proteome</keyword>
<evidence type="ECO:0000313" key="5">
    <source>
        <dbReference type="EMBL" id="QIW59572.1"/>
    </source>
</evidence>
<dbReference type="AlphaFoldDB" id="A0AAE7CUL5"/>
<reference evidence="5 6" key="1">
    <citation type="submission" date="2019-12" db="EMBL/GenBank/DDBJ databases">
        <title>Whole genome sequences of Lactococcus raffinolactis strains isolated from sewage.</title>
        <authorList>
            <person name="Ybazeta G."/>
            <person name="Ross M."/>
            <person name="Brabant-Kirwan D."/>
            <person name="Saleh M."/>
            <person name="Dillon J.A."/>
            <person name="Splinter K."/>
            <person name="Nokhbeh R."/>
        </authorList>
    </citation>
    <scope>NUCLEOTIDE SEQUENCE [LARGE SCALE GENOMIC DNA]</scope>
    <source>
        <strain evidence="5 6">Lr_19_14</strain>
    </source>
</reference>
<dbReference type="Gene3D" id="1.10.287.1120">
    <property type="entry name" value="Bipartite methylase S protein"/>
    <property type="match status" value="1"/>
</dbReference>
<proteinExistence type="inferred from homology"/>
<protein>
    <recommendedName>
        <fullName evidence="4">Type I restriction modification DNA specificity domain-containing protein</fullName>
    </recommendedName>
</protein>
<dbReference type="SUPFAM" id="SSF116734">
    <property type="entry name" value="DNA methylase specificity domain"/>
    <property type="match status" value="1"/>
</dbReference>
<keyword evidence="3" id="KW-0238">DNA-binding</keyword>
<dbReference type="Proteomes" id="UP000501558">
    <property type="component" value="Chromosome"/>
</dbReference>
<sequence>MGKFSESYSGGTPSVRNIDYYGGNIPFIRSAEINANSTELFLTEEGIVNSSAKMVQRGDILYALYGATSGEVGISRINGAINQAILAIKLNENKDDSMFLMQWLQKQKAQIINTFIQGGQGNLSGQIVKNLIVSRPCIEEQKQIGAFFNQLNNTITVNEHKLFNSILSR</sequence>
<dbReference type="PANTHER" id="PTHR30408:SF12">
    <property type="entry name" value="TYPE I RESTRICTION ENZYME MJAVIII SPECIFICITY SUBUNIT"/>
    <property type="match status" value="1"/>
</dbReference>
<dbReference type="REBASE" id="394957">
    <property type="entry name" value="S2.Lra1914ORF6565P"/>
</dbReference>
<evidence type="ECO:0000259" key="4">
    <source>
        <dbReference type="Pfam" id="PF01420"/>
    </source>
</evidence>
<keyword evidence="2" id="KW-0680">Restriction system</keyword>
<comment type="similarity">
    <text evidence="1">Belongs to the type-I restriction system S methylase family.</text>
</comment>
<organism evidence="5 6">
    <name type="scientific">Pseudolactococcus raffinolactis</name>
    <dbReference type="NCBI Taxonomy" id="1366"/>
    <lineage>
        <taxon>Bacteria</taxon>
        <taxon>Bacillati</taxon>
        <taxon>Bacillota</taxon>
        <taxon>Bacilli</taxon>
        <taxon>Lactobacillales</taxon>
        <taxon>Streptococcaceae</taxon>
        <taxon>Pseudolactococcus</taxon>
    </lineage>
</organism>
<evidence type="ECO:0000313" key="6">
    <source>
        <dbReference type="Proteomes" id="UP000501558"/>
    </source>
</evidence>
<dbReference type="InterPro" id="IPR052021">
    <property type="entry name" value="Type-I_RS_S_subunit"/>
</dbReference>
<evidence type="ECO:0000256" key="1">
    <source>
        <dbReference type="ARBA" id="ARBA00010923"/>
    </source>
</evidence>
<dbReference type="GO" id="GO:0003677">
    <property type="term" value="F:DNA binding"/>
    <property type="evidence" value="ECO:0007669"/>
    <property type="project" value="UniProtKB-KW"/>
</dbReference>
<dbReference type="InterPro" id="IPR000055">
    <property type="entry name" value="Restrct_endonuc_typeI_TRD"/>
</dbReference>
<accession>A0AAE7CUL5</accession>
<name>A0AAE7CUL5_9LACT</name>
<dbReference type="EMBL" id="CP047628">
    <property type="protein sequence ID" value="QIW59572.1"/>
    <property type="molecule type" value="Genomic_DNA"/>
</dbReference>
<evidence type="ECO:0000256" key="2">
    <source>
        <dbReference type="ARBA" id="ARBA00022747"/>
    </source>
</evidence>
<gene>
    <name evidence="5" type="ORF">GU334_06550</name>
</gene>
<feature type="domain" description="Type I restriction modification DNA specificity" evidence="4">
    <location>
        <begin position="18"/>
        <end position="161"/>
    </location>
</feature>
<dbReference type="Pfam" id="PF01420">
    <property type="entry name" value="Methylase_S"/>
    <property type="match status" value="1"/>
</dbReference>
<dbReference type="PANTHER" id="PTHR30408">
    <property type="entry name" value="TYPE-1 RESTRICTION ENZYME ECOKI SPECIFICITY PROTEIN"/>
    <property type="match status" value="1"/>
</dbReference>